<sequence>MVTITLLNLSRDCLSFKGLPSCSRIKRFCGSLEMPVILDPVTTLTPAWDASLMSVPVIEEESWERGNTQLSSWITSGTPLDSNHSMVCAGPKIRNSFLSSLPPRGYAWLNTSGSVHPFVRLQRPPPEIETFFKTWLLFSNIVTCAWGKFIFTCTATKKPAAPPPIMATRRSSIRLLFFCVSGFDYPHL</sequence>
<dbReference type="EMBL" id="VSSQ01028523">
    <property type="protein sequence ID" value="MPM78264.1"/>
    <property type="molecule type" value="Genomic_DNA"/>
</dbReference>
<evidence type="ECO:0000313" key="1">
    <source>
        <dbReference type="EMBL" id="MPM78264.1"/>
    </source>
</evidence>
<proteinExistence type="predicted"/>
<organism evidence="1">
    <name type="scientific">bioreactor metagenome</name>
    <dbReference type="NCBI Taxonomy" id="1076179"/>
    <lineage>
        <taxon>unclassified sequences</taxon>
        <taxon>metagenomes</taxon>
        <taxon>ecological metagenomes</taxon>
    </lineage>
</organism>
<name>A0A645CN10_9ZZZZ</name>
<accession>A0A645CN10</accession>
<protein>
    <submittedName>
        <fullName evidence="1">Uncharacterized protein</fullName>
    </submittedName>
</protein>
<gene>
    <name evidence="1" type="ORF">SDC9_125275</name>
</gene>
<comment type="caution">
    <text evidence="1">The sequence shown here is derived from an EMBL/GenBank/DDBJ whole genome shotgun (WGS) entry which is preliminary data.</text>
</comment>
<dbReference type="AlphaFoldDB" id="A0A645CN10"/>
<reference evidence="1" key="1">
    <citation type="submission" date="2019-08" db="EMBL/GenBank/DDBJ databases">
        <authorList>
            <person name="Kucharzyk K."/>
            <person name="Murdoch R.W."/>
            <person name="Higgins S."/>
            <person name="Loffler F."/>
        </authorList>
    </citation>
    <scope>NUCLEOTIDE SEQUENCE</scope>
</reference>